<feature type="compositionally biased region" description="Low complexity" evidence="6">
    <location>
        <begin position="249"/>
        <end position="265"/>
    </location>
</feature>
<feature type="domain" description="C2H2-type" evidence="8">
    <location>
        <begin position="310"/>
        <end position="333"/>
    </location>
</feature>
<dbReference type="EMBL" id="NKCK01000167">
    <property type="protein sequence ID" value="RSL94448.1"/>
    <property type="molecule type" value="Genomic_DNA"/>
</dbReference>
<dbReference type="SUPFAM" id="SSF46689">
    <property type="entry name" value="Homeodomain-like"/>
    <property type="match status" value="1"/>
</dbReference>
<dbReference type="PANTHER" id="PTHR11850">
    <property type="entry name" value="HOMEOBOX PROTEIN TRANSCRIPTION FACTORS"/>
    <property type="match status" value="1"/>
</dbReference>
<dbReference type="Pfam" id="PF05920">
    <property type="entry name" value="Homeobox_KN"/>
    <property type="match status" value="1"/>
</dbReference>
<evidence type="ECO:0000256" key="5">
    <source>
        <dbReference type="PROSITE-ProRule" id="PRU00108"/>
    </source>
</evidence>
<dbReference type="GO" id="GO:0005634">
    <property type="term" value="C:nucleus"/>
    <property type="evidence" value="ECO:0007669"/>
    <property type="project" value="UniProtKB-SubCell"/>
</dbReference>
<dbReference type="GO" id="GO:0008270">
    <property type="term" value="F:zinc ion binding"/>
    <property type="evidence" value="ECO:0007669"/>
    <property type="project" value="UniProtKB-KW"/>
</dbReference>
<evidence type="ECO:0000313" key="9">
    <source>
        <dbReference type="EMBL" id="RSL94448.1"/>
    </source>
</evidence>
<keyword evidence="2 5" id="KW-0371">Homeobox</keyword>
<evidence type="ECO:0000256" key="4">
    <source>
        <dbReference type="PROSITE-ProRule" id="PRU00042"/>
    </source>
</evidence>
<dbReference type="STRING" id="1325735.A0A428SXH3"/>
<dbReference type="AlphaFoldDB" id="A0A428SXH3"/>
<evidence type="ECO:0000256" key="1">
    <source>
        <dbReference type="ARBA" id="ARBA00023125"/>
    </source>
</evidence>
<dbReference type="Gene3D" id="1.10.10.60">
    <property type="entry name" value="Homeodomain-like"/>
    <property type="match status" value="1"/>
</dbReference>
<evidence type="ECO:0000256" key="6">
    <source>
        <dbReference type="SAM" id="MobiDB-lite"/>
    </source>
</evidence>
<proteinExistence type="predicted"/>
<feature type="region of interest" description="Disordered" evidence="6">
    <location>
        <begin position="249"/>
        <end position="302"/>
    </location>
</feature>
<dbReference type="SMART" id="SM00355">
    <property type="entry name" value="ZnF_C2H2"/>
    <property type="match status" value="3"/>
</dbReference>
<keyword evidence="10" id="KW-1185">Reference proteome</keyword>
<dbReference type="PROSITE" id="PS00028">
    <property type="entry name" value="ZINC_FINGER_C2H2_1"/>
    <property type="match status" value="1"/>
</dbReference>
<dbReference type="Proteomes" id="UP000287144">
    <property type="component" value="Unassembled WGS sequence"/>
</dbReference>
<dbReference type="InterPro" id="IPR013087">
    <property type="entry name" value="Znf_C2H2_type"/>
</dbReference>
<feature type="DNA-binding region" description="Homeobox" evidence="5">
    <location>
        <begin position="106"/>
        <end position="168"/>
    </location>
</feature>
<keyword evidence="4" id="KW-0862">Zinc</keyword>
<feature type="compositionally biased region" description="Low complexity" evidence="6">
    <location>
        <begin position="274"/>
        <end position="283"/>
    </location>
</feature>
<comment type="subcellular location">
    <subcellularLocation>
        <location evidence="5">Nucleus</location>
    </subcellularLocation>
</comment>
<evidence type="ECO:0000256" key="2">
    <source>
        <dbReference type="ARBA" id="ARBA00023155"/>
    </source>
</evidence>
<dbReference type="InterPro" id="IPR009057">
    <property type="entry name" value="Homeodomain-like_sf"/>
</dbReference>
<keyword evidence="3 5" id="KW-0539">Nucleus</keyword>
<protein>
    <recommendedName>
        <fullName evidence="11">Monocarboxylate transporter 4</fullName>
    </recommendedName>
</protein>
<gene>
    <name evidence="9" type="ORF">CEP52_012630</name>
</gene>
<comment type="caution">
    <text evidence="9">The sequence shown here is derived from an EMBL/GenBank/DDBJ whole genome shotgun (WGS) entry which is preliminary data.</text>
</comment>
<sequence length="807" mass="91067">MSTNTDDAVERTIFDPSLMDEDAYFGYSAFDDFNLHHLLPDTKDDSWVSRFEAQLIDSSGQQSPLTNTHSFSGTDSGTGTPALEQLEDAPDAPQLPVASIGSAAPPPKIGARFSREAVRVLRQWVSTHSDHPFPSDHEKEILQNRTGLSKTQILNWLANARRRGKIQARHPGSPHSPSSTQAIDIPGRKPTPAPGERNRWMDPLARWVDSPPESEPATATAIARAVASCGSDDLSGTNYQTDHGHWLSRASSTSSIGTSQSSDNSAYSQHSRDSMTSFRSSSRSSRRRRHNAASKRADKRTSLARSLNTYQCTFCTETFTTKHTWQRHEKSLHLPIERWACAPNGPRIMDDNGVPRCAFCSQASPDDAHFQDHNYSTCSGRPLQDRSFNRKDHLTQHLRLVHNVKPEQLGCPLNQWKLPMPRIRSVCGFCGLKMDTWEFRADHLADHFKMGSTMADWKGDWGFDASVLFRVEHAIPAYFIGIDRNTLCPFEASKGPSETPRDAYELISLELANFVHVYSDKFGGLPTYDKMQLEACRILLSAEVISDREDSNASWLRDLIISADDILQEAKMRPLQQEASRLIQQAGIESDSSSEYVASFFIHLINSSAAWLTSFRERHNISRMQSNSDLRSGSLSRINSILHNYSELERTLADYIELLRAHGIVPDDATLRQKANDIIDEMDDEEWKSDVFIILMTLTAPTKNINSDGANTWMKTSFLLNGDCYYRWIARELARWVAMTMSPNNPNQHVPTDEEIQHHARWILYNDGDPWNQTVADNPAWLRQFKIDVGILKPEQADFESEGNLEF</sequence>
<feature type="compositionally biased region" description="Basic residues" evidence="6">
    <location>
        <begin position="284"/>
        <end position="293"/>
    </location>
</feature>
<dbReference type="PROSITE" id="PS50071">
    <property type="entry name" value="HOMEOBOX_2"/>
    <property type="match status" value="1"/>
</dbReference>
<dbReference type="PROSITE" id="PS50157">
    <property type="entry name" value="ZINC_FINGER_C2H2_2"/>
    <property type="match status" value="1"/>
</dbReference>
<feature type="compositionally biased region" description="Polar residues" evidence="6">
    <location>
        <begin position="58"/>
        <end position="79"/>
    </location>
</feature>
<evidence type="ECO:0008006" key="11">
    <source>
        <dbReference type="Google" id="ProtNLM"/>
    </source>
</evidence>
<reference evidence="9 10" key="1">
    <citation type="submission" date="2017-06" db="EMBL/GenBank/DDBJ databases">
        <title>Comparative genomic analysis of Ambrosia Fusariam Clade fungi.</title>
        <authorList>
            <person name="Stajich J.E."/>
            <person name="Carrillo J."/>
            <person name="Kijimoto T."/>
            <person name="Eskalen A."/>
            <person name="O'Donnell K."/>
            <person name="Kasson M."/>
        </authorList>
    </citation>
    <scope>NUCLEOTIDE SEQUENCE [LARGE SCALE GENOMIC DNA]</scope>
    <source>
        <strain evidence="9 10">NRRL62579</strain>
    </source>
</reference>
<evidence type="ECO:0000259" key="8">
    <source>
        <dbReference type="PROSITE" id="PS50157"/>
    </source>
</evidence>
<feature type="region of interest" description="Disordered" evidence="6">
    <location>
        <begin position="58"/>
        <end position="85"/>
    </location>
</feature>
<dbReference type="SMART" id="SM00389">
    <property type="entry name" value="HOX"/>
    <property type="match status" value="1"/>
</dbReference>
<dbReference type="GO" id="GO:0006355">
    <property type="term" value="P:regulation of DNA-templated transcription"/>
    <property type="evidence" value="ECO:0007669"/>
    <property type="project" value="InterPro"/>
</dbReference>
<evidence type="ECO:0000313" key="10">
    <source>
        <dbReference type="Proteomes" id="UP000287144"/>
    </source>
</evidence>
<evidence type="ECO:0000259" key="7">
    <source>
        <dbReference type="PROSITE" id="PS50071"/>
    </source>
</evidence>
<dbReference type="CDD" id="cd00086">
    <property type="entry name" value="homeodomain"/>
    <property type="match status" value="1"/>
</dbReference>
<dbReference type="GO" id="GO:0003677">
    <property type="term" value="F:DNA binding"/>
    <property type="evidence" value="ECO:0007669"/>
    <property type="project" value="UniProtKB-UniRule"/>
</dbReference>
<name>A0A428SXH3_9HYPO</name>
<keyword evidence="4" id="KW-0863">Zinc-finger</keyword>
<feature type="domain" description="Homeobox" evidence="7">
    <location>
        <begin position="104"/>
        <end position="167"/>
    </location>
</feature>
<organism evidence="9 10">
    <name type="scientific">Fusarium oligoseptatum</name>
    <dbReference type="NCBI Taxonomy" id="2604345"/>
    <lineage>
        <taxon>Eukaryota</taxon>
        <taxon>Fungi</taxon>
        <taxon>Dikarya</taxon>
        <taxon>Ascomycota</taxon>
        <taxon>Pezizomycotina</taxon>
        <taxon>Sordariomycetes</taxon>
        <taxon>Hypocreomycetidae</taxon>
        <taxon>Hypocreales</taxon>
        <taxon>Nectriaceae</taxon>
        <taxon>Fusarium</taxon>
        <taxon>Fusarium solani species complex</taxon>
    </lineage>
</organism>
<accession>A0A428SXH3</accession>
<dbReference type="InterPro" id="IPR050224">
    <property type="entry name" value="TALE_homeobox"/>
</dbReference>
<dbReference type="InterPro" id="IPR001356">
    <property type="entry name" value="HD"/>
</dbReference>
<keyword evidence="1 5" id="KW-0238">DNA-binding</keyword>
<keyword evidence="4" id="KW-0479">Metal-binding</keyword>
<evidence type="ECO:0000256" key="3">
    <source>
        <dbReference type="ARBA" id="ARBA00023242"/>
    </source>
</evidence>
<dbReference type="InterPro" id="IPR008422">
    <property type="entry name" value="KN_HD"/>
</dbReference>
<feature type="region of interest" description="Disordered" evidence="6">
    <location>
        <begin position="164"/>
        <end position="199"/>
    </location>
</feature>